<protein>
    <recommendedName>
        <fullName evidence="3">Ankyrin repeat domain containing protein</fullName>
    </recommendedName>
</protein>
<reference evidence="1" key="1">
    <citation type="submission" date="2021-04" db="EMBL/GenBank/DDBJ databases">
        <title>Draft Genome Sequence of Pandoravirus japonicus, Isolated from the Sabaishi River of Niigata, Japan.</title>
        <authorList>
            <person name="Hosokawa N."/>
            <person name="Takahashi H."/>
            <person name="Aoki K."/>
            <person name="Takemura M."/>
        </authorList>
    </citation>
    <scope>NUCLEOTIDE SEQUENCE</scope>
</reference>
<dbReference type="EMBL" id="LC625835">
    <property type="protein sequence ID" value="BCU03912.1"/>
    <property type="molecule type" value="Genomic_DNA"/>
</dbReference>
<evidence type="ECO:0000313" key="1">
    <source>
        <dbReference type="EMBL" id="BCU03912.1"/>
    </source>
</evidence>
<organism evidence="1 2">
    <name type="scientific">Pandoravirus japonicus</name>
    <dbReference type="NCBI Taxonomy" id="2823154"/>
    <lineage>
        <taxon>Viruses</taxon>
        <taxon>Pandoravirus</taxon>
    </lineage>
</organism>
<evidence type="ECO:0008006" key="3">
    <source>
        <dbReference type="Google" id="ProtNLM"/>
    </source>
</evidence>
<accession>A0A811BSR2</accession>
<sequence length="384" mass="42995">MHDPRGPTPPIDLLPHEIVSCVLDLLKDEDFCAARRAHRVFWVRGGVRSLPRRREQRWLRMTPERAAALGRTDVLEFLQRRRRIPRTFNVWSQVEHGDNADLVRLALEWDPTPARIATAMGTAAHRGHLSVLCILFDVVPTAAVTLAHQALTGGHHGVLRFLYAATPTAQRFAWFDKAIARDMAGAVRFLIGEEDRPPLDAIANTAARLGKINILRLIKEIEPTFSWTDALQHAIQGDSAAAICFIYDNGAGERPDTHAMFLHAARHDRYEDLMFLGRRDPSLSLQSALDIVIASPSDTKQTLEAICKLHVERGGSIAPEALFGGTDRGLDLRPLWDRYAEHLVGGADRVNRALDMAIYIPTADRHRLRSRVAAYMTYGDSRHS</sequence>
<name>A0A811BSR2_9VIRU</name>
<proteinExistence type="predicted"/>
<evidence type="ECO:0000313" key="2">
    <source>
        <dbReference type="Proteomes" id="UP001253637"/>
    </source>
</evidence>
<dbReference type="Proteomes" id="UP001253637">
    <property type="component" value="Segment"/>
</dbReference>